<evidence type="ECO:0000256" key="7">
    <source>
        <dbReference type="RuleBase" id="RU003827"/>
    </source>
</evidence>
<evidence type="ECO:0000256" key="8">
    <source>
        <dbReference type="SAM" id="Coils"/>
    </source>
</evidence>
<evidence type="ECO:0000256" key="6">
    <source>
        <dbReference type="ARBA" id="ARBA00023136"/>
    </source>
</evidence>
<dbReference type="InParanoid" id="A0A1D2VK86"/>
<evidence type="ECO:0000256" key="3">
    <source>
        <dbReference type="ARBA" id="ARBA00022692"/>
    </source>
</evidence>
<evidence type="ECO:0000256" key="4">
    <source>
        <dbReference type="ARBA" id="ARBA00022729"/>
    </source>
</evidence>
<dbReference type="PROSITE" id="PS50866">
    <property type="entry name" value="GOLD"/>
    <property type="match status" value="1"/>
</dbReference>
<keyword evidence="4" id="KW-0732">Signal</keyword>
<dbReference type="GO" id="GO:0016020">
    <property type="term" value="C:membrane"/>
    <property type="evidence" value="ECO:0007669"/>
    <property type="project" value="UniProtKB-SubCell"/>
</dbReference>
<dbReference type="InterPro" id="IPR015720">
    <property type="entry name" value="Emp24-like"/>
</dbReference>
<evidence type="ECO:0000256" key="1">
    <source>
        <dbReference type="ARBA" id="ARBA00004479"/>
    </source>
</evidence>
<dbReference type="RefSeq" id="XP_020048338.1">
    <property type="nucleotide sequence ID" value="XM_020192989.1"/>
</dbReference>
<reference evidence="11" key="1">
    <citation type="submission" date="2016-05" db="EMBL/GenBank/DDBJ databases">
        <title>Comparative genomics of biotechnologically important yeasts.</title>
        <authorList>
            <consortium name="DOE Joint Genome Institute"/>
            <person name="Riley R."/>
            <person name="Haridas S."/>
            <person name="Wolfe K.H."/>
            <person name="Lopes M.R."/>
            <person name="Hittinger C.T."/>
            <person name="Goker M."/>
            <person name="Salamov A."/>
            <person name="Wisecaver J."/>
            <person name="Long T.M."/>
            <person name="Aerts A.L."/>
            <person name="Barry K."/>
            <person name="Choi C."/>
            <person name="Clum A."/>
            <person name="Coughlan A.Y."/>
            <person name="Deshpande S."/>
            <person name="Douglass A.P."/>
            <person name="Hanson S.J."/>
            <person name="Klenk H.-P."/>
            <person name="Labutti K."/>
            <person name="Lapidus A."/>
            <person name="Lindquist E."/>
            <person name="Lipzen A."/>
            <person name="Meier-Kolthoff J.P."/>
            <person name="Ohm R.A."/>
            <person name="Otillar R.P."/>
            <person name="Pangilinan J."/>
            <person name="Peng Y."/>
            <person name="Rokas A."/>
            <person name="Rosa C.A."/>
            <person name="Scheuner C."/>
            <person name="Sibirny A.A."/>
            <person name="Slot J.C."/>
            <person name="Stielow J.B."/>
            <person name="Sun H."/>
            <person name="Kurtzman C.P."/>
            <person name="Blackwell M."/>
            <person name="Grigoriev I.V."/>
            <person name="Jeffries T.W."/>
        </authorList>
    </citation>
    <scope>NUCLEOTIDE SEQUENCE [LARGE SCALE GENOMIC DNA]</scope>
    <source>
        <strain evidence="11">DSM 1968</strain>
    </source>
</reference>
<feature type="domain" description="GOLD" evidence="9">
    <location>
        <begin position="1"/>
        <end position="86"/>
    </location>
</feature>
<evidence type="ECO:0000313" key="10">
    <source>
        <dbReference type="EMBL" id="ODV62031.1"/>
    </source>
</evidence>
<dbReference type="OrthoDB" id="3427at2759"/>
<dbReference type="FunCoup" id="A0A1D2VK86">
    <property type="interactions" value="521"/>
</dbReference>
<comment type="subcellular location">
    <subcellularLocation>
        <location evidence="1 7">Membrane</location>
        <topology evidence="1 7">Single-pass type I membrane protein</topology>
    </subcellularLocation>
</comment>
<dbReference type="STRING" id="1344418.A0A1D2VK86"/>
<evidence type="ECO:0000256" key="5">
    <source>
        <dbReference type="ARBA" id="ARBA00022989"/>
    </source>
</evidence>
<dbReference type="Proteomes" id="UP000095038">
    <property type="component" value="Unassembled WGS sequence"/>
</dbReference>
<gene>
    <name evidence="10" type="ORF">ASCRUDRAFT_75253</name>
</gene>
<name>A0A1D2VK86_9ASCO</name>
<dbReference type="AlphaFoldDB" id="A0A1D2VK86"/>
<dbReference type="GeneID" id="30966625"/>
<keyword evidence="5" id="KW-1133">Transmembrane helix</keyword>
<evidence type="ECO:0000256" key="2">
    <source>
        <dbReference type="ARBA" id="ARBA00007104"/>
    </source>
</evidence>
<organism evidence="10 11">
    <name type="scientific">Ascoidea rubescens DSM 1968</name>
    <dbReference type="NCBI Taxonomy" id="1344418"/>
    <lineage>
        <taxon>Eukaryota</taxon>
        <taxon>Fungi</taxon>
        <taxon>Dikarya</taxon>
        <taxon>Ascomycota</taxon>
        <taxon>Saccharomycotina</taxon>
        <taxon>Saccharomycetes</taxon>
        <taxon>Ascoideaceae</taxon>
        <taxon>Ascoidea</taxon>
    </lineage>
</organism>
<keyword evidence="6" id="KW-0472">Membrane</keyword>
<proteinExistence type="inferred from homology"/>
<dbReference type="EMBL" id="KV454478">
    <property type="protein sequence ID" value="ODV62031.1"/>
    <property type="molecule type" value="Genomic_DNA"/>
</dbReference>
<comment type="similarity">
    <text evidence="2 7">Belongs to the EMP24/GP25L family.</text>
</comment>
<keyword evidence="3 7" id="KW-0812">Transmembrane</keyword>
<accession>A0A1D2VK86</accession>
<dbReference type="SMART" id="SM01190">
    <property type="entry name" value="EMP24_GP25L"/>
    <property type="match status" value="1"/>
</dbReference>
<dbReference type="GO" id="GO:0005737">
    <property type="term" value="C:cytoplasm"/>
    <property type="evidence" value="ECO:0007669"/>
    <property type="project" value="GOC"/>
</dbReference>
<dbReference type="PANTHER" id="PTHR22811">
    <property type="entry name" value="TRANSMEMBRANE EMP24 DOMAIN-CONTAINING PROTEIN"/>
    <property type="match status" value="1"/>
</dbReference>
<evidence type="ECO:0000259" key="9">
    <source>
        <dbReference type="PROSITE" id="PS50866"/>
    </source>
</evidence>
<protein>
    <recommendedName>
        <fullName evidence="9">GOLD domain-containing protein</fullName>
    </recommendedName>
</protein>
<evidence type="ECO:0000313" key="11">
    <source>
        <dbReference type="Proteomes" id="UP000095038"/>
    </source>
</evidence>
<dbReference type="InterPro" id="IPR009038">
    <property type="entry name" value="GOLD_dom"/>
</dbReference>
<keyword evidence="11" id="KW-1185">Reference proteome</keyword>
<keyword evidence="8" id="KW-0175">Coiled coil</keyword>
<dbReference type="GO" id="GO:0006888">
    <property type="term" value="P:endoplasmic reticulum to Golgi vesicle-mediated transport"/>
    <property type="evidence" value="ECO:0007669"/>
    <property type="project" value="UniProtKB-ARBA"/>
</dbReference>
<feature type="coiled-coil region" evidence="8">
    <location>
        <begin position="100"/>
        <end position="127"/>
    </location>
</feature>
<dbReference type="Pfam" id="PF01105">
    <property type="entry name" value="EMP24_GP25L"/>
    <property type="match status" value="1"/>
</dbReference>
<sequence length="174" mass="20274">MGKYKIEVFDTRINDYRATTVDMGLVIDVEEVFDDDHKVVHQKGQQGTGEFTFTAIDSGEHRICFNPQSYGWISKIKTKVNIDFTIGEAKVFDSKNKDAIGTLTSRVKVLTNKVNEIRREQKLMRDREALFRDQSESTNYRVVKWSMIQSLVLTGTCIWQMRHLRTFFVKQKLV</sequence>